<evidence type="ECO:0000256" key="3">
    <source>
        <dbReference type="ARBA" id="ARBA00005155"/>
    </source>
</evidence>
<dbReference type="PANTHER" id="PTHR43787:SF13">
    <property type="entry name" value="FEMO COFACTOR BIOSYNTHESIS PROTEIN NIFB"/>
    <property type="match status" value="1"/>
</dbReference>
<keyword evidence="9" id="KW-0408">Iron</keyword>
<keyword evidence="10" id="KW-0411">Iron-sulfur</keyword>
<evidence type="ECO:0000256" key="6">
    <source>
        <dbReference type="ARBA" id="ARBA00022485"/>
    </source>
</evidence>
<comment type="function">
    <text evidence="2">Involved in the biosynthesis of the iron-molybdenum cofactor (FeMo-co or M-cluster) found in the dinitrogenase enzyme of the nitrogenase complex in nitrogen-fixing microorganisms. NifB catalyzes the crucial step of radical SAM-dependent carbide insertion that occurs concomitant with the insertion of a 9th sulfur and the rearrangement/coupling of two [4Fe-4S] clusters into a [8Fe-9S-C] cluster, the precursor to the M-cluster.</text>
</comment>
<evidence type="ECO:0000256" key="5">
    <source>
        <dbReference type="ARBA" id="ARBA00021702"/>
    </source>
</evidence>
<dbReference type="GO" id="GO:0032324">
    <property type="term" value="P:molybdopterin cofactor biosynthetic process"/>
    <property type="evidence" value="ECO:0007669"/>
    <property type="project" value="UniProtKB-ARBA"/>
</dbReference>
<dbReference type="UniPathway" id="UPA00782"/>
<evidence type="ECO:0000256" key="7">
    <source>
        <dbReference type="ARBA" id="ARBA00022691"/>
    </source>
</evidence>
<dbReference type="SFLD" id="SFLDG01068">
    <property type="entry name" value="FeMo_cofactor_biosynthesis_pro"/>
    <property type="match status" value="1"/>
</dbReference>
<keyword evidence="12" id="KW-0456">Lyase</keyword>
<dbReference type="PROSITE" id="PS51918">
    <property type="entry name" value="RADICAL_SAM"/>
    <property type="match status" value="1"/>
</dbReference>
<dbReference type="Gene3D" id="3.30.420.130">
    <property type="entry name" value="Dinitrogenase iron-molybdenum cofactor biosynthesis domain"/>
    <property type="match status" value="1"/>
</dbReference>
<dbReference type="SUPFAM" id="SSF53146">
    <property type="entry name" value="Nitrogenase accessory factor-like"/>
    <property type="match status" value="1"/>
</dbReference>
<dbReference type="InterPro" id="IPR003731">
    <property type="entry name" value="Di-Nase_FeMo-co_biosynth"/>
</dbReference>
<comment type="caution">
    <text evidence="16">The sequence shown here is derived from an EMBL/GenBank/DDBJ whole genome shotgun (WGS) entry which is preliminary data.</text>
</comment>
<protein>
    <recommendedName>
        <fullName evidence="5">FeMo cofactor biosynthesis protein NifB</fullName>
    </recommendedName>
    <alternativeName>
        <fullName evidence="14">Nitrogenase cofactor maturase NifB</fullName>
    </alternativeName>
    <alternativeName>
        <fullName evidence="13">Radical SAM assemblase NifB</fullName>
    </alternativeName>
</protein>
<reference evidence="16 17" key="1">
    <citation type="submission" date="2016-01" db="EMBL/GenBank/DDBJ databases">
        <title>High potential of lignocellulose degradation of a new Verrucomicrobia species.</title>
        <authorList>
            <person name="Wang Y."/>
            <person name="Shi Y."/>
            <person name="Qiu Z."/>
            <person name="Liu S."/>
            <person name="Yang H."/>
        </authorList>
    </citation>
    <scope>NUCLEOTIDE SEQUENCE [LARGE SCALE GENOMIC DNA]</scope>
    <source>
        <strain evidence="16 17">TSB47</strain>
    </source>
</reference>
<dbReference type="GO" id="GO:0051539">
    <property type="term" value="F:4 iron, 4 sulfur cluster binding"/>
    <property type="evidence" value="ECO:0007669"/>
    <property type="project" value="UniProtKB-KW"/>
</dbReference>
<evidence type="ECO:0000256" key="8">
    <source>
        <dbReference type="ARBA" id="ARBA00022723"/>
    </source>
</evidence>
<dbReference type="OrthoDB" id="9764725at2"/>
<dbReference type="SFLD" id="SFLDS00029">
    <property type="entry name" value="Radical_SAM"/>
    <property type="match status" value="1"/>
</dbReference>
<dbReference type="InterPro" id="IPR058240">
    <property type="entry name" value="rSAM_sf"/>
</dbReference>
<accession>A0A178INP0</accession>
<evidence type="ECO:0000256" key="11">
    <source>
        <dbReference type="ARBA" id="ARBA00023231"/>
    </source>
</evidence>
<dbReference type="PANTHER" id="PTHR43787">
    <property type="entry name" value="FEMO COFACTOR BIOSYNTHESIS PROTEIN NIFB-RELATED"/>
    <property type="match status" value="1"/>
</dbReference>
<dbReference type="InterPro" id="IPR013785">
    <property type="entry name" value="Aldolase_TIM"/>
</dbReference>
<feature type="domain" description="Radical SAM core" evidence="15">
    <location>
        <begin position="43"/>
        <end position="285"/>
    </location>
</feature>
<dbReference type="InterPro" id="IPR007197">
    <property type="entry name" value="rSAM"/>
</dbReference>
<evidence type="ECO:0000256" key="1">
    <source>
        <dbReference type="ARBA" id="ARBA00001966"/>
    </source>
</evidence>
<organism evidence="16 17">
    <name type="scientific">Termitidicoccus mucosus</name>
    <dbReference type="NCBI Taxonomy" id="1184151"/>
    <lineage>
        <taxon>Bacteria</taxon>
        <taxon>Pseudomonadati</taxon>
        <taxon>Verrucomicrobiota</taxon>
        <taxon>Opitutia</taxon>
        <taxon>Opitutales</taxon>
        <taxon>Opitutaceae</taxon>
        <taxon>Termitidicoccus</taxon>
    </lineage>
</organism>
<dbReference type="EMBL" id="LRRQ01000030">
    <property type="protein sequence ID" value="OAM91311.1"/>
    <property type="molecule type" value="Genomic_DNA"/>
</dbReference>
<evidence type="ECO:0000256" key="9">
    <source>
        <dbReference type="ARBA" id="ARBA00023004"/>
    </source>
</evidence>
<dbReference type="CDD" id="cd01335">
    <property type="entry name" value="Radical_SAM"/>
    <property type="match status" value="1"/>
</dbReference>
<keyword evidence="17" id="KW-1185">Reference proteome</keyword>
<evidence type="ECO:0000256" key="2">
    <source>
        <dbReference type="ARBA" id="ARBA00003522"/>
    </source>
</evidence>
<dbReference type="Pfam" id="PF04055">
    <property type="entry name" value="Radical_SAM"/>
    <property type="match status" value="1"/>
</dbReference>
<evidence type="ECO:0000313" key="16">
    <source>
        <dbReference type="EMBL" id="OAM91311.1"/>
    </source>
</evidence>
<keyword evidence="7" id="KW-0949">S-adenosyl-L-methionine</keyword>
<keyword evidence="11" id="KW-0535">Nitrogen fixation</keyword>
<evidence type="ECO:0000313" key="17">
    <source>
        <dbReference type="Proteomes" id="UP000078486"/>
    </source>
</evidence>
<dbReference type="STRING" id="1184151.AW736_03625"/>
<dbReference type="SFLD" id="SFLDG01067">
    <property type="entry name" value="SPASM/twitch_domain_containing"/>
    <property type="match status" value="1"/>
</dbReference>
<sequence length="452" mass="48509">MIHEITETASTADAPGSVCADKINPAAVALDFSKHPCFNKSSHHTHGRIHLPVAPRCNLQCNFCNRKFDCMNESRPGVTSAVLTPAQAADYLDDTLKRVPNLAVTGIAGPGDPFANSVETMATLTAVRRRHPDMILCLATNGLGIGPHIDNLAALQVSHVTLTVNAVDPAIGAKIYAWIRDGHRPMRGLPAAQLLLDRQLEAIRRLKERGIVVKINTIIMPGINDQHIEDVAKKMAELKVDIMNCMAFLPVAGAEFENIPPPDGALVAGTRLRAGRHVPQMTHCARCRADAVGLINEPMSQERLATLASFARPSAKDLARRPYIAVASQEGMLVNQHLGEAARVLVFKQDDGTPSGCKFVEVRRAPEPGSGPARWAEFADLLHDCRALLVSAAGPQPRRALEERGVRVIEMEGMIEEGLTAVFKDQPIPASLARRFTGCGGSACKGAGTGCG</sequence>
<evidence type="ECO:0000256" key="4">
    <source>
        <dbReference type="ARBA" id="ARBA00006804"/>
    </source>
</evidence>
<dbReference type="Gene3D" id="3.20.20.70">
    <property type="entry name" value="Aldolase class I"/>
    <property type="match status" value="1"/>
</dbReference>
<proteinExistence type="inferred from homology"/>
<dbReference type="SUPFAM" id="SSF102114">
    <property type="entry name" value="Radical SAM enzymes"/>
    <property type="match status" value="1"/>
</dbReference>
<gene>
    <name evidence="16" type="ORF">AW736_03625</name>
</gene>
<keyword evidence="8" id="KW-0479">Metal-binding</keyword>
<evidence type="ECO:0000256" key="14">
    <source>
        <dbReference type="ARBA" id="ARBA00032102"/>
    </source>
</evidence>
<dbReference type="Proteomes" id="UP000078486">
    <property type="component" value="Unassembled WGS sequence"/>
</dbReference>
<dbReference type="PROSITE" id="PS01305">
    <property type="entry name" value="MOAA_NIFB_PQQE"/>
    <property type="match status" value="1"/>
</dbReference>
<dbReference type="InterPro" id="IPR006638">
    <property type="entry name" value="Elp3/MiaA/NifB-like_rSAM"/>
</dbReference>
<comment type="similarity">
    <text evidence="4">Belongs to the radical SAM superfamily. NifB family.</text>
</comment>
<dbReference type="GO" id="GO:0046872">
    <property type="term" value="F:metal ion binding"/>
    <property type="evidence" value="ECO:0007669"/>
    <property type="project" value="UniProtKB-KW"/>
</dbReference>
<dbReference type="AlphaFoldDB" id="A0A178INP0"/>
<evidence type="ECO:0000256" key="12">
    <source>
        <dbReference type="ARBA" id="ARBA00023239"/>
    </source>
</evidence>
<dbReference type="InterPro" id="IPR000385">
    <property type="entry name" value="MoaA_NifB_PqqE_Fe-S-bd_CS"/>
</dbReference>
<name>A0A178INP0_9BACT</name>
<comment type="pathway">
    <text evidence="3">Cofactor biosynthesis; Fe-Mo cofactor biosynthesis.</text>
</comment>
<keyword evidence="6" id="KW-0004">4Fe-4S</keyword>
<dbReference type="SFLD" id="SFLDF00281">
    <property type="entry name" value="FeMo_cofactor_biosynthesis_pro"/>
    <property type="match status" value="1"/>
</dbReference>
<comment type="cofactor">
    <cofactor evidence="1">
        <name>[4Fe-4S] cluster</name>
        <dbReference type="ChEBI" id="CHEBI:49883"/>
    </cofactor>
</comment>
<dbReference type="GO" id="GO:0016829">
    <property type="term" value="F:lyase activity"/>
    <property type="evidence" value="ECO:0007669"/>
    <property type="project" value="UniProtKB-KW"/>
</dbReference>
<evidence type="ECO:0000256" key="10">
    <source>
        <dbReference type="ARBA" id="ARBA00023014"/>
    </source>
</evidence>
<dbReference type="SMART" id="SM00729">
    <property type="entry name" value="Elp3"/>
    <property type="match status" value="1"/>
</dbReference>
<dbReference type="RefSeq" id="WP_068768890.1">
    <property type="nucleotide sequence ID" value="NZ_CP109796.1"/>
</dbReference>
<dbReference type="InterPro" id="IPR036105">
    <property type="entry name" value="DiNase_FeMo-co_biosyn_sf"/>
</dbReference>
<evidence type="ECO:0000259" key="15">
    <source>
        <dbReference type="PROSITE" id="PS51918"/>
    </source>
</evidence>
<evidence type="ECO:0000256" key="13">
    <source>
        <dbReference type="ARBA" id="ARBA00030926"/>
    </source>
</evidence>
<dbReference type="Pfam" id="PF02579">
    <property type="entry name" value="Nitro_FeMo-Co"/>
    <property type="match status" value="1"/>
</dbReference>